<reference evidence="2" key="1">
    <citation type="submission" date="2015-04" db="EMBL/GenBank/DDBJ databases">
        <title>Physiological reanalysis, assessment of diazotrophy, and genome sequences of multiple isolates of Streptomyces thermoautotrophicus.</title>
        <authorList>
            <person name="MacKellar D.C."/>
            <person name="Lieber L."/>
            <person name="Norman J."/>
            <person name="Bolger A."/>
            <person name="Tobin C."/>
            <person name="Murray J.W."/>
            <person name="Chang R."/>
            <person name="Ford T."/>
            <person name="Nguyen P.Q."/>
            <person name="Woodward J."/>
            <person name="Permingeat H."/>
            <person name="Joshi N.S."/>
            <person name="Silver P.A."/>
            <person name="Usadel B."/>
            <person name="Rutherford A.W."/>
            <person name="Friesen M."/>
            <person name="Prell J."/>
        </authorList>
    </citation>
    <scope>NUCLEOTIDE SEQUENCE [LARGE SCALE GENOMIC DNA]</scope>
    <source>
        <strain evidence="2">H1</strain>
    </source>
</reference>
<protein>
    <recommendedName>
        <fullName evidence="3">Pentapeptide repeat-containing protein</fullName>
    </recommendedName>
</protein>
<dbReference type="Proteomes" id="UP000070188">
    <property type="component" value="Unassembled WGS sequence"/>
</dbReference>
<dbReference type="Pfam" id="PF00805">
    <property type="entry name" value="Pentapeptide"/>
    <property type="match status" value="1"/>
</dbReference>
<dbReference type="SUPFAM" id="SSF141571">
    <property type="entry name" value="Pentapeptide repeat-like"/>
    <property type="match status" value="1"/>
</dbReference>
<dbReference type="AlphaFoldDB" id="A0A132MKZ9"/>
<evidence type="ECO:0000313" key="2">
    <source>
        <dbReference type="Proteomes" id="UP000070188"/>
    </source>
</evidence>
<evidence type="ECO:0000313" key="1">
    <source>
        <dbReference type="EMBL" id="KWW98463.1"/>
    </source>
</evidence>
<accession>A0A132MKZ9</accession>
<gene>
    <name evidence="1" type="ORF">LI90_83</name>
</gene>
<comment type="caution">
    <text evidence="1">The sequence shown here is derived from an EMBL/GenBank/DDBJ whole genome shotgun (WGS) entry which is preliminary data.</text>
</comment>
<dbReference type="STRING" id="1469144.LI90_83"/>
<sequence>MIFEGCRFDYSYLQGFRAVGGLAFVNCSFRESTFEAARLPGSVFVSCSLAGTEFIGCDLRGCDLRGNNLEEVRGLASLRRVIVDPDQLPQLTTAMVRDFEIELKDRPR</sequence>
<keyword evidence="2" id="KW-1185">Reference proteome</keyword>
<proteinExistence type="predicted"/>
<evidence type="ECO:0008006" key="3">
    <source>
        <dbReference type="Google" id="ProtNLM"/>
    </source>
</evidence>
<dbReference type="Gene3D" id="2.160.20.80">
    <property type="entry name" value="E3 ubiquitin-protein ligase SopA"/>
    <property type="match status" value="1"/>
</dbReference>
<dbReference type="PATRIC" id="fig|1469144.10.peg.153"/>
<name>A0A132MKZ9_9ACTN</name>
<dbReference type="InterPro" id="IPR001646">
    <property type="entry name" value="5peptide_repeat"/>
</dbReference>
<dbReference type="EMBL" id="LAXD01000001">
    <property type="protein sequence ID" value="KWW98463.1"/>
    <property type="molecule type" value="Genomic_DNA"/>
</dbReference>
<organism evidence="1 2">
    <name type="scientific">Carbonactinospora thermoautotrophica</name>
    <dbReference type="NCBI Taxonomy" id="1469144"/>
    <lineage>
        <taxon>Bacteria</taxon>
        <taxon>Bacillati</taxon>
        <taxon>Actinomycetota</taxon>
        <taxon>Actinomycetes</taxon>
        <taxon>Kitasatosporales</taxon>
        <taxon>Carbonactinosporaceae</taxon>
        <taxon>Carbonactinospora</taxon>
    </lineage>
</organism>